<comment type="caution">
    <text evidence="1">The sequence shown here is derived from an EMBL/GenBank/DDBJ whole genome shotgun (WGS) entry which is preliminary data.</text>
</comment>
<dbReference type="PANTHER" id="PTHR37984:SF5">
    <property type="entry name" value="PROTEIN NYNRIN-LIKE"/>
    <property type="match status" value="1"/>
</dbReference>
<keyword evidence="2" id="KW-1185">Reference proteome</keyword>
<evidence type="ECO:0008006" key="3">
    <source>
        <dbReference type="Google" id="ProtNLM"/>
    </source>
</evidence>
<evidence type="ECO:0000313" key="1">
    <source>
        <dbReference type="EMBL" id="OWZ03990.1"/>
    </source>
</evidence>
<dbReference type="InterPro" id="IPR043502">
    <property type="entry name" value="DNA/RNA_pol_sf"/>
</dbReference>
<protein>
    <recommendedName>
        <fullName evidence="3">Reverse transcriptase</fullName>
    </recommendedName>
</protein>
<dbReference type="EMBL" id="NBNE01005211">
    <property type="protein sequence ID" value="OWZ03990.1"/>
    <property type="molecule type" value="Genomic_DNA"/>
</dbReference>
<proteinExistence type="predicted"/>
<dbReference type="AlphaFoldDB" id="A0A225VHL2"/>
<accession>A0A225VHL2</accession>
<dbReference type="SUPFAM" id="SSF56672">
    <property type="entry name" value="DNA/RNA polymerases"/>
    <property type="match status" value="1"/>
</dbReference>
<reference evidence="2" key="1">
    <citation type="submission" date="2017-03" db="EMBL/GenBank/DDBJ databases">
        <title>Phytopthora megakarya and P. palmivora, two closely related causual agents of cacao black pod achieved similar genome size and gene model numbers by different mechanisms.</title>
        <authorList>
            <person name="Ali S."/>
            <person name="Shao J."/>
            <person name="Larry D.J."/>
            <person name="Kronmiller B."/>
            <person name="Shen D."/>
            <person name="Strem M.D."/>
            <person name="Melnick R.L."/>
            <person name="Guiltinan M.J."/>
            <person name="Tyler B.M."/>
            <person name="Meinhardt L.W."/>
            <person name="Bailey B.A."/>
        </authorList>
    </citation>
    <scope>NUCLEOTIDE SEQUENCE [LARGE SCALE GENOMIC DNA]</scope>
    <source>
        <strain evidence="2">zdho120</strain>
    </source>
</reference>
<dbReference type="Gene3D" id="3.10.10.10">
    <property type="entry name" value="HIV Type 1 Reverse Transcriptase, subunit A, domain 1"/>
    <property type="match status" value="1"/>
</dbReference>
<dbReference type="Proteomes" id="UP000198211">
    <property type="component" value="Unassembled WGS sequence"/>
</dbReference>
<organism evidence="1 2">
    <name type="scientific">Phytophthora megakarya</name>
    <dbReference type="NCBI Taxonomy" id="4795"/>
    <lineage>
        <taxon>Eukaryota</taxon>
        <taxon>Sar</taxon>
        <taxon>Stramenopiles</taxon>
        <taxon>Oomycota</taxon>
        <taxon>Peronosporomycetes</taxon>
        <taxon>Peronosporales</taxon>
        <taxon>Peronosporaceae</taxon>
        <taxon>Phytophthora</taxon>
    </lineage>
</organism>
<sequence length="640" mass="71597">MCEWPNEDRNYCMNMTGMLKERDTSLNGSELCVEQGKKKLETANDDWAGSIAEVNGLTTGQPKMVKLLPGERMWRWSSKKFDRRIQIRAHVRGTVNDHYNDQACPKTKVKKSTRAWEVQGIKKGSINTTTRVIAKVTLGWNTVYEYEFWVMEHYAGSGVVLGTDFMIPAGIRLDLFNANAKLPGKVIVPLIKAQSWDEDSAEGRHVCGGPTESLHIQSGQCSEFRLQKRKPSVGTHDMWIRQTAALIPTITKFNLGQPTQIGLTNITDKAVFCSAHLQVIVWVPRGYMPQTIGYTHGNTKSGSRDKTLLKRECELYEQWLASQPPAVDRRTYTPPTAIMQRVTNDLSSDEGGSVDEVVQWNGDLGDKLDEESGVVPPTTEEVMIATMDVSNSNKLDTTVAETHDLLGDRVSMELPCRGDWSSDDGSPTMSHDVESVSAAEMDELEKTYVCVAQELSADGNFDNDYDDYVIHEANYISLEDYAHELAFLPDFTEPSITTLDYGSPNVKNPELSGSQQQKLIDVLKKHDSIMISSDNALPPPAYGVICDIDVDNHALIKQKARRIPLRFLQKLYELLIGLLKAGLIALSNSPWASPIVIVLKKNGEDIRLCIDYKMVNHVTTVMEYAMPLVDDLLKELESYL</sequence>
<dbReference type="PANTHER" id="PTHR37984">
    <property type="entry name" value="PROTEIN CBG26694"/>
    <property type="match status" value="1"/>
</dbReference>
<dbReference type="InterPro" id="IPR050951">
    <property type="entry name" value="Retrovirus_Pol_polyprotein"/>
</dbReference>
<name>A0A225VHL2_9STRA</name>
<evidence type="ECO:0000313" key="2">
    <source>
        <dbReference type="Proteomes" id="UP000198211"/>
    </source>
</evidence>
<gene>
    <name evidence="1" type="ORF">PHMEG_00024189</name>
</gene>